<accession>A0A8K0EAZ7</accession>
<keyword evidence="2" id="KW-1185">Reference proteome</keyword>
<sequence length="89" mass="9766">MTDATYCSEIEGPRAVGVPLHSTPVNDTEFSELFDCETCPPDEYDSDATYCSEIEGPRAVGVPLHSTPINDTEFSELFDCETCPPDLDE</sequence>
<protein>
    <submittedName>
        <fullName evidence="1">Hypp6629 protein</fullName>
    </submittedName>
</protein>
<dbReference type="Proteomes" id="UP000838412">
    <property type="component" value="Chromosome 12"/>
</dbReference>
<dbReference type="EMBL" id="OV696697">
    <property type="protein sequence ID" value="CAH1242372.1"/>
    <property type="molecule type" value="Genomic_DNA"/>
</dbReference>
<dbReference type="AlphaFoldDB" id="A0A8K0EAZ7"/>
<dbReference type="OrthoDB" id="10070052at2759"/>
<evidence type="ECO:0000313" key="2">
    <source>
        <dbReference type="Proteomes" id="UP000838412"/>
    </source>
</evidence>
<evidence type="ECO:0000313" key="1">
    <source>
        <dbReference type="EMBL" id="CAH1242372.1"/>
    </source>
</evidence>
<gene>
    <name evidence="1" type="primary">Hypp6629</name>
    <name evidence="1" type="ORF">BLAG_LOCUS5669</name>
</gene>
<proteinExistence type="predicted"/>
<name>A0A8K0EAZ7_BRALA</name>
<organism evidence="1 2">
    <name type="scientific">Branchiostoma lanceolatum</name>
    <name type="common">Common lancelet</name>
    <name type="synonym">Amphioxus lanceolatum</name>
    <dbReference type="NCBI Taxonomy" id="7740"/>
    <lineage>
        <taxon>Eukaryota</taxon>
        <taxon>Metazoa</taxon>
        <taxon>Chordata</taxon>
        <taxon>Cephalochordata</taxon>
        <taxon>Leptocardii</taxon>
        <taxon>Amphioxiformes</taxon>
        <taxon>Branchiostomatidae</taxon>
        <taxon>Branchiostoma</taxon>
    </lineage>
</organism>
<reference evidence="1" key="1">
    <citation type="submission" date="2022-01" db="EMBL/GenBank/DDBJ databases">
        <authorList>
            <person name="Braso-Vives M."/>
        </authorList>
    </citation>
    <scope>NUCLEOTIDE SEQUENCE</scope>
</reference>